<evidence type="ECO:0000313" key="1">
    <source>
        <dbReference type="EMBL" id="KRZ38545.1"/>
    </source>
</evidence>
<protein>
    <submittedName>
        <fullName evidence="1">Uncharacterized protein</fullName>
    </submittedName>
</protein>
<sequence length="35" mass="3815">MSRNIIDSLSKISYVKKLAVIAATNLETIYSTTIG</sequence>
<accession>A0A0V1JUA4</accession>
<reference evidence="1 2" key="1">
    <citation type="submission" date="2015-05" db="EMBL/GenBank/DDBJ databases">
        <title>Evolution of Trichinella species and genotypes.</title>
        <authorList>
            <person name="Korhonen P.K."/>
            <person name="Edoardo P."/>
            <person name="Giuseppe L.R."/>
            <person name="Gasser R.B."/>
        </authorList>
    </citation>
    <scope>NUCLEOTIDE SEQUENCE [LARGE SCALE GENOMIC DNA]</scope>
    <source>
        <strain evidence="1">ISS10</strain>
    </source>
</reference>
<keyword evidence="2" id="KW-1185">Reference proteome</keyword>
<name>A0A0V1JUA4_9BILA</name>
<proteinExistence type="predicted"/>
<dbReference type="AlphaFoldDB" id="A0A0V1JUA4"/>
<evidence type="ECO:0000313" key="2">
    <source>
        <dbReference type="Proteomes" id="UP000054721"/>
    </source>
</evidence>
<organism evidence="1 2">
    <name type="scientific">Trichinella nativa</name>
    <dbReference type="NCBI Taxonomy" id="6335"/>
    <lineage>
        <taxon>Eukaryota</taxon>
        <taxon>Metazoa</taxon>
        <taxon>Ecdysozoa</taxon>
        <taxon>Nematoda</taxon>
        <taxon>Enoplea</taxon>
        <taxon>Dorylaimia</taxon>
        <taxon>Trichinellida</taxon>
        <taxon>Trichinellidae</taxon>
        <taxon>Trichinella</taxon>
    </lineage>
</organism>
<comment type="caution">
    <text evidence="1">The sequence shown here is derived from an EMBL/GenBank/DDBJ whole genome shotgun (WGS) entry which is preliminary data.</text>
</comment>
<dbReference type="EMBL" id="JYDW01003785">
    <property type="protein sequence ID" value="KRZ38545.1"/>
    <property type="molecule type" value="Genomic_DNA"/>
</dbReference>
<gene>
    <name evidence="1" type="ORF">T02_6130</name>
</gene>
<dbReference type="Proteomes" id="UP000054721">
    <property type="component" value="Unassembled WGS sequence"/>
</dbReference>